<comment type="caution">
    <text evidence="2">The sequence shown here is derived from an EMBL/GenBank/DDBJ whole genome shotgun (WGS) entry which is preliminary data.</text>
</comment>
<dbReference type="InterPro" id="IPR050789">
    <property type="entry name" value="Diverse_Enzym_Activities"/>
</dbReference>
<dbReference type="SUPFAM" id="SSF56601">
    <property type="entry name" value="beta-lactamase/transpeptidase-like"/>
    <property type="match status" value="1"/>
</dbReference>
<dbReference type="Gene3D" id="3.40.710.10">
    <property type="entry name" value="DD-peptidase/beta-lactamase superfamily"/>
    <property type="match status" value="1"/>
</dbReference>
<evidence type="ECO:0000313" key="2">
    <source>
        <dbReference type="EMBL" id="PTX41174.1"/>
    </source>
</evidence>
<dbReference type="PANTHER" id="PTHR43283">
    <property type="entry name" value="BETA-LACTAMASE-RELATED"/>
    <property type="match status" value="1"/>
</dbReference>
<dbReference type="Proteomes" id="UP000244069">
    <property type="component" value="Unassembled WGS sequence"/>
</dbReference>
<gene>
    <name evidence="2" type="ORF">C8N44_13115</name>
</gene>
<dbReference type="InterPro" id="IPR001466">
    <property type="entry name" value="Beta-lactam-related"/>
</dbReference>
<keyword evidence="3" id="KW-1185">Reference proteome</keyword>
<dbReference type="Pfam" id="PF00144">
    <property type="entry name" value="Beta-lactamase"/>
    <property type="match status" value="1"/>
</dbReference>
<organism evidence="2 3">
    <name type="scientific">Allosediminivita pacifica</name>
    <dbReference type="NCBI Taxonomy" id="1267769"/>
    <lineage>
        <taxon>Bacteria</taxon>
        <taxon>Pseudomonadati</taxon>
        <taxon>Pseudomonadota</taxon>
        <taxon>Alphaproteobacteria</taxon>
        <taxon>Rhodobacterales</taxon>
        <taxon>Paracoccaceae</taxon>
        <taxon>Allosediminivita</taxon>
    </lineage>
</organism>
<dbReference type="EMBL" id="QBKN01000031">
    <property type="protein sequence ID" value="PTX41174.1"/>
    <property type="molecule type" value="Genomic_DNA"/>
</dbReference>
<dbReference type="OrthoDB" id="9814204at2"/>
<dbReference type="AlphaFoldDB" id="A0A2T6ABH9"/>
<name>A0A2T6ABH9_9RHOB</name>
<reference evidence="2 3" key="1">
    <citation type="submission" date="2018-04" db="EMBL/GenBank/DDBJ databases">
        <title>Genomic Encyclopedia of Archaeal and Bacterial Type Strains, Phase II (KMG-II): from individual species to whole genera.</title>
        <authorList>
            <person name="Goeker M."/>
        </authorList>
    </citation>
    <scope>NUCLEOTIDE SEQUENCE [LARGE SCALE GENOMIC DNA]</scope>
    <source>
        <strain evidence="2 3">DSM 29329</strain>
    </source>
</reference>
<sequence>MPRVLRITAIVLAVLIGAIALGAAWNWQQVKRLHAVVTLFDPERIVHNFSHMDELFASVPVLRGDGPSTPLPPGRDLVLPEGWEDWLEERSVTSVVVLHDGTLVHESYELGTGENDLRISWSVAKSFLSLLFGVVLEQGRIDSLDDPVTKYAPELEGSAYDGATIRNVLQMSTGVVFDEDYMDFWSDINRMGRVLALGRSMDGFAASLDETDMEPGSEWRYVSIDTHVLGMVLRGATRRSIPDLMSEYIIQPLGVEREPYYVTDGEGVAFVLGGLNMMTRDYARMGQMVLRDGRVEGEQVVPEAWIRESTTASASTAPGALRYGYQWWMPADAEGGELLARGVYGQYVYIDPASDVVIATTGADRDFRKDGAFDQSLGMFRQVADQLSEAP</sequence>
<dbReference type="RefSeq" id="WP_107978418.1">
    <property type="nucleotide sequence ID" value="NZ_BMEZ01000029.1"/>
</dbReference>
<accession>A0A2T6ABH9</accession>
<proteinExistence type="predicted"/>
<feature type="domain" description="Beta-lactamase-related" evidence="1">
    <location>
        <begin position="93"/>
        <end position="360"/>
    </location>
</feature>
<protein>
    <recommendedName>
        <fullName evidence="1">Beta-lactamase-related domain-containing protein</fullName>
    </recommendedName>
</protein>
<evidence type="ECO:0000259" key="1">
    <source>
        <dbReference type="Pfam" id="PF00144"/>
    </source>
</evidence>
<dbReference type="InterPro" id="IPR012338">
    <property type="entry name" value="Beta-lactam/transpept-like"/>
</dbReference>
<evidence type="ECO:0000313" key="3">
    <source>
        <dbReference type="Proteomes" id="UP000244069"/>
    </source>
</evidence>
<dbReference type="PANTHER" id="PTHR43283:SF14">
    <property type="entry name" value="BLL8153 PROTEIN"/>
    <property type="match status" value="1"/>
</dbReference>